<dbReference type="HOGENOM" id="CLU_125862_1_0_9"/>
<protein>
    <recommendedName>
        <fullName evidence="3">DUF3788 domain-containing protein</fullName>
    </recommendedName>
</protein>
<accession>R2Q3G1</accession>
<name>R2Q3G1_9ENTE</name>
<dbReference type="RefSeq" id="WP_010758615.1">
    <property type="nucleotide sequence ID" value="NZ_ASWD01000004.1"/>
</dbReference>
<organism evidence="1 2">
    <name type="scientific">Enterococcus pallens ATCC BAA-351</name>
    <dbReference type="NCBI Taxonomy" id="1158607"/>
    <lineage>
        <taxon>Bacteria</taxon>
        <taxon>Bacillati</taxon>
        <taxon>Bacillota</taxon>
        <taxon>Bacilli</taxon>
        <taxon>Lactobacillales</taxon>
        <taxon>Enterococcaceae</taxon>
        <taxon>Enterococcus</taxon>
    </lineage>
</organism>
<evidence type="ECO:0000313" key="2">
    <source>
        <dbReference type="Proteomes" id="UP000013782"/>
    </source>
</evidence>
<dbReference type="eggNOG" id="COG3708">
    <property type="taxonomic scope" value="Bacteria"/>
</dbReference>
<reference evidence="1 2" key="1">
    <citation type="submission" date="2013-02" db="EMBL/GenBank/DDBJ databases">
        <title>The Genome Sequence of Enterococcus pallens BAA-351.</title>
        <authorList>
            <consortium name="The Broad Institute Genome Sequencing Platform"/>
            <consortium name="The Broad Institute Genome Sequencing Center for Infectious Disease"/>
            <person name="Earl A.M."/>
            <person name="Gilmore M.S."/>
            <person name="Lebreton F."/>
            <person name="Walker B."/>
            <person name="Young S.K."/>
            <person name="Zeng Q."/>
            <person name="Gargeya S."/>
            <person name="Fitzgerald M."/>
            <person name="Haas B."/>
            <person name="Abouelleil A."/>
            <person name="Alvarado L."/>
            <person name="Arachchi H.M."/>
            <person name="Berlin A.M."/>
            <person name="Chapman S.B."/>
            <person name="Dewar J."/>
            <person name="Goldberg J."/>
            <person name="Griggs A."/>
            <person name="Gujja S."/>
            <person name="Hansen M."/>
            <person name="Howarth C."/>
            <person name="Imamovic A."/>
            <person name="Larimer J."/>
            <person name="McCowan C."/>
            <person name="Murphy C."/>
            <person name="Neiman D."/>
            <person name="Pearson M."/>
            <person name="Priest M."/>
            <person name="Roberts A."/>
            <person name="Saif S."/>
            <person name="Shea T."/>
            <person name="Sisk P."/>
            <person name="Sykes S."/>
            <person name="Wortman J."/>
            <person name="Nusbaum C."/>
            <person name="Birren B."/>
        </authorList>
    </citation>
    <scope>NUCLEOTIDE SEQUENCE [LARGE SCALE GENOMIC DNA]</scope>
    <source>
        <strain evidence="1 2">ATCC BAA-351</strain>
    </source>
</reference>
<proteinExistence type="predicted"/>
<dbReference type="PATRIC" id="fig|1158607.3.peg.3638"/>
<comment type="caution">
    <text evidence="1">The sequence shown here is derived from an EMBL/GenBank/DDBJ whole genome shotgun (WGS) entry which is preliminary data.</text>
</comment>
<dbReference type="AlphaFoldDB" id="R2Q3G1"/>
<dbReference type="OrthoDB" id="9090890at2"/>
<dbReference type="EMBL" id="AJAQ01000035">
    <property type="protein sequence ID" value="EOH91102.1"/>
    <property type="molecule type" value="Genomic_DNA"/>
</dbReference>
<dbReference type="Proteomes" id="UP000013782">
    <property type="component" value="Unassembled WGS sequence"/>
</dbReference>
<evidence type="ECO:0008006" key="3">
    <source>
        <dbReference type="Google" id="ProtNLM"/>
    </source>
</evidence>
<dbReference type="Pfam" id="PF12663">
    <property type="entry name" value="DUF3788"/>
    <property type="match status" value="1"/>
</dbReference>
<dbReference type="STRING" id="160454.RV10_GL001082"/>
<evidence type="ECO:0000313" key="1">
    <source>
        <dbReference type="EMBL" id="EOH91102.1"/>
    </source>
</evidence>
<gene>
    <name evidence="1" type="ORF">UAU_03641</name>
</gene>
<dbReference type="InterPro" id="IPR024265">
    <property type="entry name" value="DUF3788"/>
</dbReference>
<sequence length="151" mass="17508">MIWKDCFPAEVQPTEQQIATFIANPLWDVCNQYLQQAYEAKPKYSYSGCSMQAGWNIKYAKAGKSLCTLYPMEGYFILLVVVGKKEMAAAEELMPLLSPYVQQVFAKAKIGQGQKWLMLEIKQKEVLEDAWKLITLRREPKHPIEWRRSND</sequence>
<keyword evidence="2" id="KW-1185">Reference proteome</keyword>